<proteinExistence type="predicted"/>
<dbReference type="EMBL" id="AP014693">
    <property type="protein sequence ID" value="BAQ02583.1"/>
    <property type="molecule type" value="Genomic_DNA"/>
</dbReference>
<dbReference type="RefSeq" id="YP_009212904.1">
    <property type="nucleotide sequence ID" value="NC_028950.1"/>
</dbReference>
<accession>A0A0A8J981</accession>
<evidence type="ECO:0000313" key="1">
    <source>
        <dbReference type="EMBL" id="BAQ02583.1"/>
    </source>
</evidence>
<keyword evidence="2" id="KW-1185">Reference proteome</keyword>
<name>A0A0A8J981_9CAUD</name>
<dbReference type="Proteomes" id="UP000203794">
    <property type="component" value="Segment"/>
</dbReference>
<dbReference type="GeneID" id="26639496"/>
<protein>
    <submittedName>
        <fullName evidence="1">Uncharacterized protein</fullName>
    </submittedName>
</protein>
<evidence type="ECO:0000313" key="2">
    <source>
        <dbReference type="Proteomes" id="UP000203794"/>
    </source>
</evidence>
<reference evidence="1 2" key="1">
    <citation type="submission" date="2014-12" db="EMBL/GenBank/DDBJ databases">
        <title>Genome analysis of a novel jumbo phage RSL2 infecting the phytopathogen Ralstonia solanacearum.</title>
        <authorList>
            <person name="Kawasaki T."/>
            <person name="Fujie M."/>
            <person name="Chatchawankanphanich O."/>
            <person name="Ogata H."/>
            <person name="Yamada T."/>
        </authorList>
    </citation>
    <scope>NUCLEOTIDE SEQUENCE [LARGE SCALE GENOMIC DNA]</scope>
    <source>
        <strain evidence="1 2">RSL2</strain>
    </source>
</reference>
<sequence length="71" mass="8781">MMVDMCDQENMPRFTRRPQFDRKKFQSFTDDDIKNGAMDAYLQDYMDRQNKYIDQLLYVITKTRQRVEQCR</sequence>
<organism evidence="1 2">
    <name type="scientific">Ralstonia phage RSL2</name>
    <dbReference type="NCBI Taxonomy" id="1585840"/>
    <lineage>
        <taxon>Viruses</taxon>
        <taxon>Duplodnaviria</taxon>
        <taxon>Heunggongvirae</taxon>
        <taxon>Uroviricota</taxon>
        <taxon>Caudoviricetes</taxon>
        <taxon>Chimalliviridae</taxon>
        <taxon>Chiangmaivirus</taxon>
        <taxon>Chiangmaivirus RSL2</taxon>
    </lineage>
</organism>
<dbReference type="KEGG" id="vg:26639496"/>